<evidence type="ECO:0000313" key="8">
    <source>
        <dbReference type="EMBL" id="MCK8486509.1"/>
    </source>
</evidence>
<keyword evidence="5" id="KW-0804">Transcription</keyword>
<dbReference type="InterPro" id="IPR013325">
    <property type="entry name" value="RNA_pol_sigma_r2"/>
</dbReference>
<sequence length="153" mass="17418">MSVDIEELYDKIYRYCYYKVGNASLAEDLTQETCLKYFAQNSYIERGKPLAYLYTIARNLCMDTFRKKQPEQLAGELPDTDSLDRLELQIVVRQALTTLPELEQELLLLRYANELAVSEIAAITGLSRFAVYRKTSSALAALKAMLKGEDALD</sequence>
<dbReference type="RefSeq" id="WP_248550727.1">
    <property type="nucleotide sequence ID" value="NZ_JALPRK010000003.1"/>
</dbReference>
<dbReference type="InterPro" id="IPR036388">
    <property type="entry name" value="WH-like_DNA-bd_sf"/>
</dbReference>
<dbReference type="Pfam" id="PF08281">
    <property type="entry name" value="Sigma70_r4_2"/>
    <property type="match status" value="1"/>
</dbReference>
<dbReference type="InterPro" id="IPR014284">
    <property type="entry name" value="RNA_pol_sigma-70_dom"/>
</dbReference>
<dbReference type="GO" id="GO:0003677">
    <property type="term" value="F:DNA binding"/>
    <property type="evidence" value="ECO:0007669"/>
    <property type="project" value="UniProtKB-KW"/>
</dbReference>
<dbReference type="Gene3D" id="1.10.1740.10">
    <property type="match status" value="1"/>
</dbReference>
<dbReference type="InterPro" id="IPR013249">
    <property type="entry name" value="RNA_pol_sigma70_r4_t2"/>
</dbReference>
<evidence type="ECO:0000259" key="6">
    <source>
        <dbReference type="Pfam" id="PF04542"/>
    </source>
</evidence>
<dbReference type="SUPFAM" id="SSF88659">
    <property type="entry name" value="Sigma3 and sigma4 domains of RNA polymerase sigma factors"/>
    <property type="match status" value="1"/>
</dbReference>
<keyword evidence="2" id="KW-0805">Transcription regulation</keyword>
<gene>
    <name evidence="8" type="ORF">M0651_04890</name>
</gene>
<proteinExistence type="inferred from homology"/>
<protein>
    <submittedName>
        <fullName evidence="8">RNA polymerase sigma factor</fullName>
    </submittedName>
</protein>
<keyword evidence="9" id="KW-1185">Reference proteome</keyword>
<dbReference type="Pfam" id="PF04542">
    <property type="entry name" value="Sigma70_r2"/>
    <property type="match status" value="1"/>
</dbReference>
<organism evidence="8 9">
    <name type="scientific">Paenibacillus mellifer</name>
    <dbReference type="NCBI Taxonomy" id="2937794"/>
    <lineage>
        <taxon>Bacteria</taxon>
        <taxon>Bacillati</taxon>
        <taxon>Bacillota</taxon>
        <taxon>Bacilli</taxon>
        <taxon>Bacillales</taxon>
        <taxon>Paenibacillaceae</taxon>
        <taxon>Paenibacillus</taxon>
    </lineage>
</organism>
<dbReference type="InterPro" id="IPR007627">
    <property type="entry name" value="RNA_pol_sigma70_r2"/>
</dbReference>
<reference evidence="8" key="1">
    <citation type="submission" date="2022-04" db="EMBL/GenBank/DDBJ databases">
        <authorList>
            <person name="Seo M.-J."/>
        </authorList>
    </citation>
    <scope>NUCLEOTIDE SEQUENCE</scope>
    <source>
        <strain evidence="8">MBLB2552</strain>
    </source>
</reference>
<evidence type="ECO:0000256" key="3">
    <source>
        <dbReference type="ARBA" id="ARBA00023082"/>
    </source>
</evidence>
<dbReference type="Gene3D" id="1.10.10.10">
    <property type="entry name" value="Winged helix-like DNA-binding domain superfamily/Winged helix DNA-binding domain"/>
    <property type="match status" value="1"/>
</dbReference>
<evidence type="ECO:0000313" key="9">
    <source>
        <dbReference type="Proteomes" id="UP001139534"/>
    </source>
</evidence>
<comment type="caution">
    <text evidence="8">The sequence shown here is derived from an EMBL/GenBank/DDBJ whole genome shotgun (WGS) entry which is preliminary data.</text>
</comment>
<name>A0A9X1XW91_9BACL</name>
<evidence type="ECO:0000256" key="4">
    <source>
        <dbReference type="ARBA" id="ARBA00023125"/>
    </source>
</evidence>
<feature type="domain" description="RNA polymerase sigma factor 70 region 4 type 2" evidence="7">
    <location>
        <begin position="92"/>
        <end position="142"/>
    </location>
</feature>
<comment type="similarity">
    <text evidence="1">Belongs to the sigma-70 factor family. ECF subfamily.</text>
</comment>
<dbReference type="NCBIfam" id="TIGR02937">
    <property type="entry name" value="sigma70-ECF"/>
    <property type="match status" value="1"/>
</dbReference>
<dbReference type="AlphaFoldDB" id="A0A9X1XW91"/>
<evidence type="ECO:0000256" key="1">
    <source>
        <dbReference type="ARBA" id="ARBA00010641"/>
    </source>
</evidence>
<dbReference type="PANTHER" id="PTHR43133:SF8">
    <property type="entry name" value="RNA POLYMERASE SIGMA FACTOR HI_1459-RELATED"/>
    <property type="match status" value="1"/>
</dbReference>
<feature type="domain" description="RNA polymerase sigma-70 region 2" evidence="6">
    <location>
        <begin position="5"/>
        <end position="69"/>
    </location>
</feature>
<dbReference type="PANTHER" id="PTHR43133">
    <property type="entry name" value="RNA POLYMERASE ECF-TYPE SIGMA FACTO"/>
    <property type="match status" value="1"/>
</dbReference>
<dbReference type="EMBL" id="JALPRK010000003">
    <property type="protein sequence ID" value="MCK8486509.1"/>
    <property type="molecule type" value="Genomic_DNA"/>
</dbReference>
<accession>A0A9X1XW91</accession>
<dbReference type="GO" id="GO:0016987">
    <property type="term" value="F:sigma factor activity"/>
    <property type="evidence" value="ECO:0007669"/>
    <property type="project" value="UniProtKB-KW"/>
</dbReference>
<dbReference type="InterPro" id="IPR039425">
    <property type="entry name" value="RNA_pol_sigma-70-like"/>
</dbReference>
<dbReference type="InterPro" id="IPR013324">
    <property type="entry name" value="RNA_pol_sigma_r3/r4-like"/>
</dbReference>
<keyword evidence="4" id="KW-0238">DNA-binding</keyword>
<evidence type="ECO:0000259" key="7">
    <source>
        <dbReference type="Pfam" id="PF08281"/>
    </source>
</evidence>
<dbReference type="GO" id="GO:0006352">
    <property type="term" value="P:DNA-templated transcription initiation"/>
    <property type="evidence" value="ECO:0007669"/>
    <property type="project" value="InterPro"/>
</dbReference>
<evidence type="ECO:0000256" key="5">
    <source>
        <dbReference type="ARBA" id="ARBA00023163"/>
    </source>
</evidence>
<keyword evidence="3" id="KW-0731">Sigma factor</keyword>
<evidence type="ECO:0000256" key="2">
    <source>
        <dbReference type="ARBA" id="ARBA00023015"/>
    </source>
</evidence>
<dbReference type="Proteomes" id="UP001139534">
    <property type="component" value="Unassembled WGS sequence"/>
</dbReference>
<dbReference type="SUPFAM" id="SSF88946">
    <property type="entry name" value="Sigma2 domain of RNA polymerase sigma factors"/>
    <property type="match status" value="1"/>
</dbReference>